<dbReference type="InterPro" id="IPR013216">
    <property type="entry name" value="Methyltransf_11"/>
</dbReference>
<dbReference type="EMBL" id="JAMFTS010000003">
    <property type="protein sequence ID" value="KAJ4772651.1"/>
    <property type="molecule type" value="Genomic_DNA"/>
</dbReference>
<dbReference type="GO" id="GO:0032259">
    <property type="term" value="P:methylation"/>
    <property type="evidence" value="ECO:0007669"/>
    <property type="project" value="UniProtKB-KW"/>
</dbReference>
<evidence type="ECO:0000259" key="4">
    <source>
        <dbReference type="Pfam" id="PF08241"/>
    </source>
</evidence>
<evidence type="ECO:0000313" key="6">
    <source>
        <dbReference type="Proteomes" id="UP001140206"/>
    </source>
</evidence>
<sequence>MQPGEAAAAAAGTIWKATDYGDAGYWDARYKTEKGGAPFDWYRSYAALRPFLRHFVPTSCRVLMLGCGNSLMSEHMAMDGYTEIVNVDISSVVIDMMKQRHGHIPQLTYMEMDVRDMSLFSDTSFESVVDKGTLDALMCGTDASQAASQMLGEVNRVLKQGGIYMLITYGAPSARVQYLKQAGLNWKLTLYILSSSRVEEETNGSSSSAELSMEPVPLTENGQLPPGFVLGDLESHYIYVCEKLN</sequence>
<feature type="domain" description="Methyltransferase type 11" evidence="4">
    <location>
        <begin position="63"/>
        <end position="165"/>
    </location>
</feature>
<comment type="caution">
    <text evidence="5">The sequence shown here is derived from an EMBL/GenBank/DDBJ whole genome shotgun (WGS) entry which is preliminary data.</text>
</comment>
<dbReference type="AlphaFoldDB" id="A0AAV8E0K4"/>
<dbReference type="PANTHER" id="PTHR12176:SF82">
    <property type="entry name" value="S-ADENOSYL-L-METHIONINE-DEPENDENT METHYLTRANSFERASE SUPERFAMILY PROTEIN"/>
    <property type="match status" value="1"/>
</dbReference>
<keyword evidence="2 5" id="KW-0489">Methyltransferase</keyword>
<dbReference type="CDD" id="cd02440">
    <property type="entry name" value="AdoMet_MTases"/>
    <property type="match status" value="1"/>
</dbReference>
<organism evidence="5 6">
    <name type="scientific">Rhynchospora pubera</name>
    <dbReference type="NCBI Taxonomy" id="906938"/>
    <lineage>
        <taxon>Eukaryota</taxon>
        <taxon>Viridiplantae</taxon>
        <taxon>Streptophyta</taxon>
        <taxon>Embryophyta</taxon>
        <taxon>Tracheophyta</taxon>
        <taxon>Spermatophyta</taxon>
        <taxon>Magnoliopsida</taxon>
        <taxon>Liliopsida</taxon>
        <taxon>Poales</taxon>
        <taxon>Cyperaceae</taxon>
        <taxon>Cyperoideae</taxon>
        <taxon>Rhynchosporeae</taxon>
        <taxon>Rhynchospora</taxon>
    </lineage>
</organism>
<dbReference type="Pfam" id="PF08241">
    <property type="entry name" value="Methyltransf_11"/>
    <property type="match status" value="1"/>
</dbReference>
<dbReference type="PANTHER" id="PTHR12176">
    <property type="entry name" value="SAM-DEPENDENT METHYLTRANSFERASE SUPERFAMILY PROTEIN"/>
    <property type="match status" value="1"/>
</dbReference>
<name>A0AAV8E0K4_9POAL</name>
<dbReference type="SUPFAM" id="SSF53335">
    <property type="entry name" value="S-adenosyl-L-methionine-dependent methyltransferases"/>
    <property type="match status" value="1"/>
</dbReference>
<evidence type="ECO:0000256" key="2">
    <source>
        <dbReference type="ARBA" id="ARBA00022603"/>
    </source>
</evidence>
<evidence type="ECO:0000313" key="5">
    <source>
        <dbReference type="EMBL" id="KAJ4772651.1"/>
    </source>
</evidence>
<dbReference type="InterPro" id="IPR029063">
    <property type="entry name" value="SAM-dependent_MTases_sf"/>
</dbReference>
<keyword evidence="3" id="KW-0808">Transferase</keyword>
<evidence type="ECO:0000256" key="1">
    <source>
        <dbReference type="ARBA" id="ARBA00008361"/>
    </source>
</evidence>
<reference evidence="5" key="1">
    <citation type="submission" date="2022-08" db="EMBL/GenBank/DDBJ databases">
        <authorList>
            <person name="Marques A."/>
        </authorList>
    </citation>
    <scope>NUCLEOTIDE SEQUENCE</scope>
    <source>
        <strain evidence="5">RhyPub2mFocal</strain>
        <tissue evidence="5">Leaves</tissue>
    </source>
</reference>
<accession>A0AAV8E0K4</accession>
<protein>
    <submittedName>
        <fullName evidence="5">S-adenosyl-L-methionine-dependent methyltransferases superfamily protein</fullName>
    </submittedName>
</protein>
<dbReference type="GO" id="GO:0008757">
    <property type="term" value="F:S-adenosylmethionine-dependent methyltransferase activity"/>
    <property type="evidence" value="ECO:0007669"/>
    <property type="project" value="InterPro"/>
</dbReference>
<dbReference type="InterPro" id="IPR051419">
    <property type="entry name" value="Lys/N-term_MeTrsfase_sf"/>
</dbReference>
<dbReference type="Gene3D" id="3.40.50.150">
    <property type="entry name" value="Vaccinia Virus protein VP39"/>
    <property type="match status" value="1"/>
</dbReference>
<keyword evidence="6" id="KW-1185">Reference proteome</keyword>
<comment type="similarity">
    <text evidence="1">Belongs to the methyltransferase superfamily.</text>
</comment>
<dbReference type="FunFam" id="3.40.50.150:FF:000252">
    <property type="entry name" value="EEF1A lysine methyltransferase 4"/>
    <property type="match status" value="1"/>
</dbReference>
<proteinExistence type="inferred from homology"/>
<evidence type="ECO:0000256" key="3">
    <source>
        <dbReference type="ARBA" id="ARBA00022679"/>
    </source>
</evidence>
<dbReference type="Proteomes" id="UP001140206">
    <property type="component" value="Chromosome 3"/>
</dbReference>
<gene>
    <name evidence="5" type="ORF">LUZ62_056908</name>
</gene>